<dbReference type="AlphaFoldDB" id="I7GMT9"/>
<sequence length="45" mass="4956">MTAKNSTASKFLPSHPSKRDFTVMDQLSHVPTPGQSITRVAESLR</sequence>
<dbReference type="EMBL" id="AB173661">
    <property type="protein sequence ID" value="BAE90723.1"/>
    <property type="molecule type" value="mRNA"/>
</dbReference>
<evidence type="ECO:0000313" key="1">
    <source>
        <dbReference type="EMBL" id="BAE90723.1"/>
    </source>
</evidence>
<accession>I7GMT9</accession>
<proteinExistence type="evidence at transcript level"/>
<reference evidence="1" key="1">
    <citation type="journal article" date="2007" name="PLoS Biol.">
        <title>Rate of evolution in brain-expressed genes in humans and other primates.</title>
        <authorList>
            <person name="Wang H.-Y."/>
            <person name="Chien H.-C."/>
            <person name="Osada N."/>
            <person name="Hashimoto K."/>
            <person name="Sugano S."/>
            <person name="Gojobori T."/>
            <person name="Chou C.-K."/>
            <person name="Tsai S.-F."/>
            <person name="Wu C.-I."/>
            <person name="Shen C.-K.J."/>
        </authorList>
    </citation>
    <scope>NUCLEOTIDE SEQUENCE</scope>
</reference>
<protein>
    <submittedName>
        <fullName evidence="1">Macaca fascicularis brain cDNA, clone: QflA-23608</fullName>
    </submittedName>
</protein>
<name>I7GMT9_MACFA</name>
<organism evidence="1">
    <name type="scientific">Macaca fascicularis</name>
    <name type="common">Crab-eating macaque</name>
    <name type="synonym">Cynomolgus monkey</name>
    <dbReference type="NCBI Taxonomy" id="9541"/>
    <lineage>
        <taxon>Eukaryota</taxon>
        <taxon>Metazoa</taxon>
        <taxon>Chordata</taxon>
        <taxon>Craniata</taxon>
        <taxon>Vertebrata</taxon>
        <taxon>Euteleostomi</taxon>
        <taxon>Mammalia</taxon>
        <taxon>Eutheria</taxon>
        <taxon>Euarchontoglires</taxon>
        <taxon>Primates</taxon>
        <taxon>Haplorrhini</taxon>
        <taxon>Catarrhini</taxon>
        <taxon>Cercopithecidae</taxon>
        <taxon>Cercopithecinae</taxon>
        <taxon>Macaca</taxon>
    </lineage>
</organism>